<keyword evidence="1" id="KW-0472">Membrane</keyword>
<evidence type="ECO:0000313" key="2">
    <source>
        <dbReference type="EMBL" id="KAJ1526111.1"/>
    </source>
</evidence>
<organism evidence="2 3">
    <name type="scientific">Megalurothrips usitatus</name>
    <name type="common">bean blossom thrips</name>
    <dbReference type="NCBI Taxonomy" id="439358"/>
    <lineage>
        <taxon>Eukaryota</taxon>
        <taxon>Metazoa</taxon>
        <taxon>Ecdysozoa</taxon>
        <taxon>Arthropoda</taxon>
        <taxon>Hexapoda</taxon>
        <taxon>Insecta</taxon>
        <taxon>Pterygota</taxon>
        <taxon>Neoptera</taxon>
        <taxon>Paraneoptera</taxon>
        <taxon>Thysanoptera</taxon>
        <taxon>Terebrantia</taxon>
        <taxon>Thripoidea</taxon>
        <taxon>Thripidae</taxon>
        <taxon>Megalurothrips</taxon>
    </lineage>
</organism>
<name>A0AAV7XMQ6_9NEOP</name>
<proteinExistence type="predicted"/>
<feature type="transmembrane region" description="Helical" evidence="1">
    <location>
        <begin position="32"/>
        <end position="55"/>
    </location>
</feature>
<evidence type="ECO:0000313" key="3">
    <source>
        <dbReference type="Proteomes" id="UP001075354"/>
    </source>
</evidence>
<evidence type="ECO:0000256" key="1">
    <source>
        <dbReference type="SAM" id="Phobius"/>
    </source>
</evidence>
<keyword evidence="1" id="KW-0812">Transmembrane</keyword>
<dbReference type="EMBL" id="JAPTSV010000007">
    <property type="protein sequence ID" value="KAJ1526111.1"/>
    <property type="molecule type" value="Genomic_DNA"/>
</dbReference>
<keyword evidence="3" id="KW-1185">Reference proteome</keyword>
<dbReference type="Proteomes" id="UP001075354">
    <property type="component" value="Chromosome 7"/>
</dbReference>
<keyword evidence="1" id="KW-1133">Transmembrane helix</keyword>
<gene>
    <name evidence="2" type="ORF">ONE63_009274</name>
</gene>
<comment type="caution">
    <text evidence="2">The sequence shown here is derived from an EMBL/GenBank/DDBJ whole genome shotgun (WGS) entry which is preliminary data.</text>
</comment>
<dbReference type="AlphaFoldDB" id="A0AAV7XMQ6"/>
<accession>A0AAV7XMQ6</accession>
<protein>
    <submittedName>
        <fullName evidence="2">Uncharacterized protein</fullName>
    </submittedName>
</protein>
<reference evidence="2" key="1">
    <citation type="submission" date="2022-12" db="EMBL/GenBank/DDBJ databases">
        <title>Chromosome-level genome assembly of the bean flower thrips Megalurothrips usitatus.</title>
        <authorList>
            <person name="Ma L."/>
            <person name="Liu Q."/>
            <person name="Li H."/>
            <person name="Cai W."/>
        </authorList>
    </citation>
    <scope>NUCLEOTIDE SEQUENCE</scope>
    <source>
        <strain evidence="2">Cailab_2022a</strain>
    </source>
</reference>
<sequence length="82" mass="9252">MASSNDYLTFTKSKIRSDEERLLIVQGYRNTLHLSLLLIVLSLSTAGAILLAVFWTTRHEAPFDVSLFIVSYSSVRCDSRVN</sequence>